<dbReference type="KEGG" id="saqt:GJV85_03710"/>
<gene>
    <name evidence="1" type="ORF">GJV85_03710</name>
</gene>
<dbReference type="RefSeq" id="WP_207562531.1">
    <property type="nucleotide sequence ID" value="NZ_CP046072.1"/>
</dbReference>
<dbReference type="EMBL" id="CP046072">
    <property type="protein sequence ID" value="QSZ41253.1"/>
    <property type="molecule type" value="Genomic_DNA"/>
</dbReference>
<organism evidence="1 2">
    <name type="scientific">Sulfurimonas aquatica</name>
    <dbReference type="NCBI Taxonomy" id="2672570"/>
    <lineage>
        <taxon>Bacteria</taxon>
        <taxon>Pseudomonadati</taxon>
        <taxon>Campylobacterota</taxon>
        <taxon>Epsilonproteobacteria</taxon>
        <taxon>Campylobacterales</taxon>
        <taxon>Sulfurimonadaceae</taxon>
        <taxon>Sulfurimonas</taxon>
    </lineage>
</organism>
<dbReference type="Proteomes" id="UP000671852">
    <property type="component" value="Chromosome"/>
</dbReference>
<evidence type="ECO:0000313" key="2">
    <source>
        <dbReference type="Proteomes" id="UP000671852"/>
    </source>
</evidence>
<name>A0A975AZA7_9BACT</name>
<protein>
    <submittedName>
        <fullName evidence="1">Uncharacterized protein</fullName>
    </submittedName>
</protein>
<keyword evidence="2" id="KW-1185">Reference proteome</keyword>
<sequence>MKLTINYKQRASKVLDFSVEEIEEYAKRVKGHLNKCMFEDDTLTVNQIIQSIFIIKDIQEKQITREAKELQVQNPIIRKFQHDIKLMNHNGLGANRISKELRIKHNVSVSASTIYRYLRGSENAVT</sequence>
<reference evidence="1" key="1">
    <citation type="submission" date="2019-11" db="EMBL/GenBank/DDBJ databases">
        <authorList>
            <person name="Kojima H."/>
        </authorList>
    </citation>
    <scope>NUCLEOTIDE SEQUENCE</scope>
    <source>
        <strain evidence="1">H1576</strain>
    </source>
</reference>
<dbReference type="AlphaFoldDB" id="A0A975AZA7"/>
<reference evidence="1" key="2">
    <citation type="submission" date="2021-04" db="EMBL/GenBank/DDBJ databases">
        <title>Isolation and characterization of a novel species of the genus Sulfurimonas.</title>
        <authorList>
            <person name="Fukui M."/>
        </authorList>
    </citation>
    <scope>NUCLEOTIDE SEQUENCE</scope>
    <source>
        <strain evidence="1">H1576</strain>
    </source>
</reference>
<accession>A0A975AZA7</accession>
<evidence type="ECO:0000313" key="1">
    <source>
        <dbReference type="EMBL" id="QSZ41253.1"/>
    </source>
</evidence>
<proteinExistence type="predicted"/>